<sequence>MKSGVGPEAVVAVEKWANDLKVEVNRLKVKYLDLCVEEDPFVDRSEDTNVQMESNQPFDDIVPPKG</sequence>
<protein>
    <recommendedName>
        <fullName evidence="4">Rx N-terminal domain-containing protein</fullName>
    </recommendedName>
</protein>
<comment type="caution">
    <text evidence="2">The sequence shown here is derived from an EMBL/GenBank/DDBJ whole genome shotgun (WGS) entry which is preliminary data.</text>
</comment>
<reference evidence="2 3" key="1">
    <citation type="journal article" date="2014" name="Agronomy (Basel)">
        <title>A Draft Genome Sequence for Ensete ventricosum, the Drought-Tolerant Tree Against Hunger.</title>
        <authorList>
            <person name="Harrison J."/>
            <person name="Moore K.A."/>
            <person name="Paszkiewicz K."/>
            <person name="Jones T."/>
            <person name="Grant M."/>
            <person name="Ambacheew D."/>
            <person name="Muzemil S."/>
            <person name="Studholme D.J."/>
        </authorList>
    </citation>
    <scope>NUCLEOTIDE SEQUENCE [LARGE SCALE GENOMIC DNA]</scope>
</reference>
<dbReference type="EMBL" id="AMZH03005272">
    <property type="protein sequence ID" value="RRT66832.1"/>
    <property type="molecule type" value="Genomic_DNA"/>
</dbReference>
<proteinExistence type="predicted"/>
<feature type="compositionally biased region" description="Polar residues" evidence="1">
    <location>
        <begin position="48"/>
        <end position="57"/>
    </location>
</feature>
<accession>A0A426ZS18</accession>
<name>A0A426ZS18_ENSVE</name>
<evidence type="ECO:0000313" key="3">
    <source>
        <dbReference type="Proteomes" id="UP000287651"/>
    </source>
</evidence>
<evidence type="ECO:0000313" key="2">
    <source>
        <dbReference type="EMBL" id="RRT66832.1"/>
    </source>
</evidence>
<evidence type="ECO:0000256" key="1">
    <source>
        <dbReference type="SAM" id="MobiDB-lite"/>
    </source>
</evidence>
<dbReference type="AlphaFoldDB" id="A0A426ZS18"/>
<dbReference type="Proteomes" id="UP000287651">
    <property type="component" value="Unassembled WGS sequence"/>
</dbReference>
<feature type="region of interest" description="Disordered" evidence="1">
    <location>
        <begin position="43"/>
        <end position="66"/>
    </location>
</feature>
<gene>
    <name evidence="2" type="ORF">B296_00028521</name>
</gene>
<evidence type="ECO:0008006" key="4">
    <source>
        <dbReference type="Google" id="ProtNLM"/>
    </source>
</evidence>
<organism evidence="2 3">
    <name type="scientific">Ensete ventricosum</name>
    <name type="common">Abyssinian banana</name>
    <name type="synonym">Musa ensete</name>
    <dbReference type="NCBI Taxonomy" id="4639"/>
    <lineage>
        <taxon>Eukaryota</taxon>
        <taxon>Viridiplantae</taxon>
        <taxon>Streptophyta</taxon>
        <taxon>Embryophyta</taxon>
        <taxon>Tracheophyta</taxon>
        <taxon>Spermatophyta</taxon>
        <taxon>Magnoliopsida</taxon>
        <taxon>Liliopsida</taxon>
        <taxon>Zingiberales</taxon>
        <taxon>Musaceae</taxon>
        <taxon>Ensete</taxon>
    </lineage>
</organism>